<dbReference type="Pfam" id="PF00067">
    <property type="entry name" value="p450"/>
    <property type="match status" value="1"/>
</dbReference>
<evidence type="ECO:0000256" key="14">
    <source>
        <dbReference type="SAM" id="Phobius"/>
    </source>
</evidence>
<keyword evidence="6" id="KW-0349">Heme</keyword>
<evidence type="ECO:0000256" key="13">
    <source>
        <dbReference type="ARBA" id="ARBA00023136"/>
    </source>
</evidence>
<comment type="subcellular location">
    <subcellularLocation>
        <location evidence="4">Endoplasmic reticulum membrane</location>
        <topology evidence="4">Peripheral membrane protein</topology>
    </subcellularLocation>
    <subcellularLocation>
        <location evidence="3">Microsome membrane</location>
        <topology evidence="3">Peripheral membrane protein</topology>
    </subcellularLocation>
</comment>
<dbReference type="OrthoDB" id="1470350at2759"/>
<keyword evidence="10" id="KW-0560">Oxidoreductase</keyword>
<proteinExistence type="inferred from homology"/>
<keyword evidence="7" id="KW-0479">Metal-binding</keyword>
<dbReference type="SUPFAM" id="SSF48264">
    <property type="entry name" value="Cytochrome P450"/>
    <property type="match status" value="1"/>
</dbReference>
<name>A0A6P3Y8A6_DINQU</name>
<evidence type="ECO:0000256" key="10">
    <source>
        <dbReference type="ARBA" id="ARBA00023002"/>
    </source>
</evidence>
<evidence type="ECO:0000256" key="7">
    <source>
        <dbReference type="ARBA" id="ARBA00022723"/>
    </source>
</evidence>
<evidence type="ECO:0000256" key="5">
    <source>
        <dbReference type="ARBA" id="ARBA00010617"/>
    </source>
</evidence>
<dbReference type="KEGG" id="dqu:106750414"/>
<evidence type="ECO:0000256" key="9">
    <source>
        <dbReference type="ARBA" id="ARBA00022848"/>
    </source>
</evidence>
<gene>
    <name evidence="16" type="primary">LOC106750414</name>
</gene>
<protein>
    <submittedName>
        <fullName evidence="16">Cytochrome P450 4g1-like</fullName>
    </submittedName>
</protein>
<evidence type="ECO:0000313" key="16">
    <source>
        <dbReference type="RefSeq" id="XP_014486229.1"/>
    </source>
</evidence>
<dbReference type="GO" id="GO:0004497">
    <property type="term" value="F:monooxygenase activity"/>
    <property type="evidence" value="ECO:0007669"/>
    <property type="project" value="UniProtKB-KW"/>
</dbReference>
<evidence type="ECO:0000256" key="8">
    <source>
        <dbReference type="ARBA" id="ARBA00022824"/>
    </source>
</evidence>
<reference evidence="16" key="1">
    <citation type="submission" date="2025-08" db="UniProtKB">
        <authorList>
            <consortium name="RefSeq"/>
        </authorList>
    </citation>
    <scope>IDENTIFICATION</scope>
</reference>
<keyword evidence="9" id="KW-0492">Microsome</keyword>
<evidence type="ECO:0000313" key="15">
    <source>
        <dbReference type="Proteomes" id="UP000515204"/>
    </source>
</evidence>
<keyword evidence="8" id="KW-0256">Endoplasmic reticulum</keyword>
<keyword evidence="13 14" id="KW-0472">Membrane</keyword>
<dbReference type="Gene3D" id="1.10.630.10">
    <property type="entry name" value="Cytochrome P450"/>
    <property type="match status" value="1"/>
</dbReference>
<accession>A0A6P3Y8A6</accession>
<comment type="cofactor">
    <cofactor evidence="1">
        <name>heme</name>
        <dbReference type="ChEBI" id="CHEBI:30413"/>
    </cofactor>
</comment>
<dbReference type="GO" id="GO:0020037">
    <property type="term" value="F:heme binding"/>
    <property type="evidence" value="ECO:0007669"/>
    <property type="project" value="InterPro"/>
</dbReference>
<evidence type="ECO:0000256" key="12">
    <source>
        <dbReference type="ARBA" id="ARBA00023033"/>
    </source>
</evidence>
<evidence type="ECO:0000256" key="2">
    <source>
        <dbReference type="ARBA" id="ARBA00003690"/>
    </source>
</evidence>
<dbReference type="InterPro" id="IPR050196">
    <property type="entry name" value="Cytochrome_P450_Monoox"/>
</dbReference>
<dbReference type="GO" id="GO:0016705">
    <property type="term" value="F:oxidoreductase activity, acting on paired donors, with incorporation or reduction of molecular oxygen"/>
    <property type="evidence" value="ECO:0007669"/>
    <property type="project" value="InterPro"/>
</dbReference>
<dbReference type="PANTHER" id="PTHR24291">
    <property type="entry name" value="CYTOCHROME P450 FAMILY 4"/>
    <property type="match status" value="1"/>
</dbReference>
<organism evidence="15 16">
    <name type="scientific">Dinoponera quadriceps</name>
    <name type="common">South American ant</name>
    <dbReference type="NCBI Taxonomy" id="609295"/>
    <lineage>
        <taxon>Eukaryota</taxon>
        <taxon>Metazoa</taxon>
        <taxon>Ecdysozoa</taxon>
        <taxon>Arthropoda</taxon>
        <taxon>Hexapoda</taxon>
        <taxon>Insecta</taxon>
        <taxon>Pterygota</taxon>
        <taxon>Neoptera</taxon>
        <taxon>Endopterygota</taxon>
        <taxon>Hymenoptera</taxon>
        <taxon>Apocrita</taxon>
        <taxon>Aculeata</taxon>
        <taxon>Formicoidea</taxon>
        <taxon>Formicidae</taxon>
        <taxon>Ponerinae</taxon>
        <taxon>Ponerini</taxon>
        <taxon>Dinoponera</taxon>
    </lineage>
</organism>
<evidence type="ECO:0000256" key="11">
    <source>
        <dbReference type="ARBA" id="ARBA00023004"/>
    </source>
</evidence>
<sequence length="166" mass="19024">MDAVLTTTSYLPNISYTLLAIIIAILITLHYYIDTRHVVRLSLKLPHPPRLPIIGHSLLMLQKNPEDALILLVKLCAKYGSVLSILFGTRAYIFLTDPQDLEVILSNPEHIDKPAEYRCLKPWLGDSMLFNNGAKWLKERKTVLAAFRMQIFKKSVPQFYENSQDL</sequence>
<dbReference type="RefSeq" id="XP_014486229.1">
    <property type="nucleotide sequence ID" value="XM_014630743.1"/>
</dbReference>
<evidence type="ECO:0000256" key="6">
    <source>
        <dbReference type="ARBA" id="ARBA00022617"/>
    </source>
</evidence>
<feature type="non-terminal residue" evidence="16">
    <location>
        <position position="166"/>
    </location>
</feature>
<evidence type="ECO:0000256" key="3">
    <source>
        <dbReference type="ARBA" id="ARBA00004174"/>
    </source>
</evidence>
<keyword evidence="15" id="KW-1185">Reference proteome</keyword>
<dbReference type="GO" id="GO:0005506">
    <property type="term" value="F:iron ion binding"/>
    <property type="evidence" value="ECO:0007669"/>
    <property type="project" value="InterPro"/>
</dbReference>
<keyword evidence="12" id="KW-0503">Monooxygenase</keyword>
<dbReference type="InterPro" id="IPR001128">
    <property type="entry name" value="Cyt_P450"/>
</dbReference>
<keyword evidence="14" id="KW-1133">Transmembrane helix</keyword>
<dbReference type="PANTHER" id="PTHR24291:SF189">
    <property type="entry name" value="CYTOCHROME P450 4C3-RELATED"/>
    <property type="match status" value="1"/>
</dbReference>
<evidence type="ECO:0000256" key="4">
    <source>
        <dbReference type="ARBA" id="ARBA00004406"/>
    </source>
</evidence>
<dbReference type="GO" id="GO:0005789">
    <property type="term" value="C:endoplasmic reticulum membrane"/>
    <property type="evidence" value="ECO:0007669"/>
    <property type="project" value="UniProtKB-SubCell"/>
</dbReference>
<dbReference type="InterPro" id="IPR036396">
    <property type="entry name" value="Cyt_P450_sf"/>
</dbReference>
<comment type="similarity">
    <text evidence="5">Belongs to the cytochrome P450 family.</text>
</comment>
<dbReference type="GeneID" id="106750414"/>
<dbReference type="AlphaFoldDB" id="A0A6P3Y8A6"/>
<comment type="function">
    <text evidence="2">May be involved in the metabolism of insect hormones and in the breakdown of synthetic insecticides.</text>
</comment>
<evidence type="ECO:0000256" key="1">
    <source>
        <dbReference type="ARBA" id="ARBA00001971"/>
    </source>
</evidence>
<dbReference type="Proteomes" id="UP000515204">
    <property type="component" value="Unplaced"/>
</dbReference>
<keyword evidence="14" id="KW-0812">Transmembrane</keyword>
<keyword evidence="11" id="KW-0408">Iron</keyword>
<feature type="transmembrane region" description="Helical" evidence="14">
    <location>
        <begin position="14"/>
        <end position="33"/>
    </location>
</feature>